<dbReference type="EMBL" id="CP061799">
    <property type="protein sequence ID" value="QTA83373.1"/>
    <property type="molecule type" value="Genomic_DNA"/>
</dbReference>
<dbReference type="Proteomes" id="UP000663720">
    <property type="component" value="Chromosome"/>
</dbReference>
<dbReference type="CDD" id="cd06581">
    <property type="entry name" value="TM_PBP1_LivM_like"/>
    <property type="match status" value="1"/>
</dbReference>
<dbReference type="GO" id="GO:0005886">
    <property type="term" value="C:plasma membrane"/>
    <property type="evidence" value="ECO:0007669"/>
    <property type="project" value="UniProtKB-SubCell"/>
</dbReference>
<gene>
    <name evidence="7" type="ORF">dnl_57770</name>
</gene>
<dbReference type="AlphaFoldDB" id="A0A975BDM9"/>
<reference evidence="7" key="1">
    <citation type="journal article" date="2021" name="Microb. Physiol.">
        <title>Proteogenomic Insights into the Physiology of Marine, Sulfate-Reducing, Filamentous Desulfonema limicola and Desulfonema magnum.</title>
        <authorList>
            <person name="Schnaars V."/>
            <person name="Wohlbrand L."/>
            <person name="Scheve S."/>
            <person name="Hinrichs C."/>
            <person name="Reinhardt R."/>
            <person name="Rabus R."/>
        </authorList>
    </citation>
    <scope>NUCLEOTIDE SEQUENCE</scope>
    <source>
        <strain evidence="7">5ac10</strain>
    </source>
</reference>
<evidence type="ECO:0000256" key="2">
    <source>
        <dbReference type="ARBA" id="ARBA00022475"/>
    </source>
</evidence>
<keyword evidence="2" id="KW-1003">Cell membrane</keyword>
<dbReference type="Pfam" id="PF02653">
    <property type="entry name" value="BPD_transp_2"/>
    <property type="match status" value="1"/>
</dbReference>
<dbReference type="InterPro" id="IPR001851">
    <property type="entry name" value="ABC_transp_permease"/>
</dbReference>
<evidence type="ECO:0000313" key="8">
    <source>
        <dbReference type="Proteomes" id="UP000663720"/>
    </source>
</evidence>
<feature type="transmembrane region" description="Helical" evidence="6">
    <location>
        <begin position="315"/>
        <end position="341"/>
    </location>
</feature>
<feature type="transmembrane region" description="Helical" evidence="6">
    <location>
        <begin position="187"/>
        <end position="205"/>
    </location>
</feature>
<feature type="transmembrane region" description="Helical" evidence="6">
    <location>
        <begin position="139"/>
        <end position="157"/>
    </location>
</feature>
<dbReference type="InterPro" id="IPR043428">
    <property type="entry name" value="LivM-like"/>
</dbReference>
<evidence type="ECO:0000256" key="5">
    <source>
        <dbReference type="ARBA" id="ARBA00023136"/>
    </source>
</evidence>
<feature type="transmembrane region" description="Helical" evidence="6">
    <location>
        <begin position="78"/>
        <end position="98"/>
    </location>
</feature>
<dbReference type="PANTHER" id="PTHR30482:SF5">
    <property type="entry name" value="ABC TRANSPORTER PERMEASE PROTEIN"/>
    <property type="match status" value="1"/>
</dbReference>
<keyword evidence="8" id="KW-1185">Reference proteome</keyword>
<evidence type="ECO:0000313" key="7">
    <source>
        <dbReference type="EMBL" id="QTA83373.1"/>
    </source>
</evidence>
<organism evidence="7 8">
    <name type="scientific">Desulfonema limicola</name>
    <dbReference type="NCBI Taxonomy" id="45656"/>
    <lineage>
        <taxon>Bacteria</taxon>
        <taxon>Pseudomonadati</taxon>
        <taxon>Thermodesulfobacteriota</taxon>
        <taxon>Desulfobacteria</taxon>
        <taxon>Desulfobacterales</taxon>
        <taxon>Desulfococcaceae</taxon>
        <taxon>Desulfonema</taxon>
    </lineage>
</organism>
<dbReference type="PANTHER" id="PTHR30482">
    <property type="entry name" value="HIGH-AFFINITY BRANCHED-CHAIN AMINO ACID TRANSPORT SYSTEM PERMEASE"/>
    <property type="match status" value="1"/>
</dbReference>
<dbReference type="RefSeq" id="WP_207689236.1">
    <property type="nucleotide sequence ID" value="NZ_CP061799.1"/>
</dbReference>
<dbReference type="KEGG" id="dli:dnl_57770"/>
<proteinExistence type="predicted"/>
<evidence type="ECO:0000256" key="3">
    <source>
        <dbReference type="ARBA" id="ARBA00022692"/>
    </source>
</evidence>
<feature type="transmembrane region" description="Helical" evidence="6">
    <location>
        <begin position="274"/>
        <end position="294"/>
    </location>
</feature>
<keyword evidence="4 6" id="KW-1133">Transmembrane helix</keyword>
<evidence type="ECO:0000256" key="4">
    <source>
        <dbReference type="ARBA" id="ARBA00022989"/>
    </source>
</evidence>
<evidence type="ECO:0000256" key="1">
    <source>
        <dbReference type="ARBA" id="ARBA00004651"/>
    </source>
</evidence>
<protein>
    <submittedName>
        <fullName evidence="7">ABC transporter, permease protein</fullName>
    </submittedName>
</protein>
<feature type="transmembrane region" description="Helical" evidence="6">
    <location>
        <begin position="27"/>
        <end position="46"/>
    </location>
</feature>
<comment type="subcellular location">
    <subcellularLocation>
        <location evidence="1">Cell membrane</location>
        <topology evidence="1">Multi-pass membrane protein</topology>
    </subcellularLocation>
</comment>
<feature type="transmembrane region" description="Helical" evidence="6">
    <location>
        <begin position="52"/>
        <end position="71"/>
    </location>
</feature>
<keyword evidence="5 6" id="KW-0472">Membrane</keyword>
<feature type="transmembrane region" description="Helical" evidence="6">
    <location>
        <begin position="239"/>
        <end position="259"/>
    </location>
</feature>
<keyword evidence="3 6" id="KW-0812">Transmembrane</keyword>
<name>A0A975BDM9_9BACT</name>
<accession>A0A975BDM9</accession>
<feature type="transmembrane region" description="Helical" evidence="6">
    <location>
        <begin position="110"/>
        <end position="132"/>
    </location>
</feature>
<sequence>MASNRWLTTGNYFTSYKQEQRIFLTHLDRTGFLIFLILLFVWPLVFPPSNKYMLVIDNILIAAVAVLGLNIATGFAGLISIGHAAFVGVGAYTAAFFAKTIGDSHVFLTHAWPLVILLSGFAGAFFGAVVGLPALRLKHLYLAIATLSFQMIFTWTINFMDFFDQGQTIPIARVFWFTGEVSRKEHYLFWYYAILVILILLGFMIRNLLRTRYGRCLVAVRDNDRAADAMGMHPGLTKVYAFALAGFMAGVAGALHAYLYRGVGIESFSLHESITYLAMAIVGGLGTLHGSFWGPAAIKMLDLFVENISEYAGSVLPATMNLTTALRPLSFGLVIVLFLMFEPRGIANWWRIFRSYTRLWPFRY</sequence>
<dbReference type="GO" id="GO:0015658">
    <property type="term" value="F:branched-chain amino acid transmembrane transporter activity"/>
    <property type="evidence" value="ECO:0007669"/>
    <property type="project" value="InterPro"/>
</dbReference>
<evidence type="ECO:0000256" key="6">
    <source>
        <dbReference type="SAM" id="Phobius"/>
    </source>
</evidence>